<protein>
    <submittedName>
        <fullName evidence="1">Translation initiation factor 2</fullName>
    </submittedName>
</protein>
<dbReference type="Proteomes" id="UP000734511">
    <property type="component" value="Unassembled WGS sequence"/>
</dbReference>
<evidence type="ECO:0000313" key="1">
    <source>
        <dbReference type="EMBL" id="NJP48257.1"/>
    </source>
</evidence>
<keyword evidence="1" id="KW-0648">Protein biosynthesis</keyword>
<name>A0ABX0ZZE4_9ACTN</name>
<keyword evidence="2" id="KW-1185">Reference proteome</keyword>
<reference evidence="1 2" key="1">
    <citation type="submission" date="2020-03" db="EMBL/GenBank/DDBJ databases">
        <title>WGS of actinomycetes isolated from Thailand.</title>
        <authorList>
            <person name="Thawai C."/>
        </authorList>
    </citation>
    <scope>NUCLEOTIDE SEQUENCE [LARGE SCALE GENOMIC DNA]</scope>
    <source>
        <strain evidence="1 2">PRB2-1</strain>
    </source>
</reference>
<dbReference type="EMBL" id="JAATEJ010000043">
    <property type="protein sequence ID" value="NJP48257.1"/>
    <property type="molecule type" value="Genomic_DNA"/>
</dbReference>
<dbReference type="SUPFAM" id="SSF53756">
    <property type="entry name" value="UDP-Glycosyltransferase/glycogen phosphorylase"/>
    <property type="match status" value="1"/>
</dbReference>
<sequence>MPGSEFGTDALAAVTTAGGRTVPWQEACERRYDLILTASPKGELQLLCGDRVLLPHGAGYGKAIPAEGTANWASGLDPAYLCPADERLVLHALAHPAQVDQLRAALPGASPRATVVGDPTLDRLLASRPLRDDYRRAMGTGSRQLVVLASTWGPESLLRRRPGLPAELAAQLPVDTHQLALIVHPNERSLLGEFELAERLAPAISAGMMLPAGHEEWASVLVAADVLVTDHGSAALYFAALGDRPVVNAYAGGRELIPGSPIDVLLSAAPRLSRATDLSEAAGYDRHTARRAVRAAFAEQGRSLARLREELYALLGLAPLPDPVRPRLLPRPAPPARVPAAFDVHVRSEPSAVRVQRIPAGLGPAGHHLAVQHGATAEHFVRTAGLLYRRADPPAPGPYQEGWTAGAWTAFALAEYAGCATAAVILPDGACLLRRRGDDTLWALRPAPRLRDGRIVRTDPAALLSAVHAASGDLRKPLKAGTVTCRLGNDSFRATLAPAEPAEAERPV</sequence>
<dbReference type="GO" id="GO:0003743">
    <property type="term" value="F:translation initiation factor activity"/>
    <property type="evidence" value="ECO:0007669"/>
    <property type="project" value="UniProtKB-KW"/>
</dbReference>
<gene>
    <name evidence="1" type="ORF">HCN08_33380</name>
</gene>
<keyword evidence="1" id="KW-0396">Initiation factor</keyword>
<evidence type="ECO:0000313" key="2">
    <source>
        <dbReference type="Proteomes" id="UP000734511"/>
    </source>
</evidence>
<comment type="caution">
    <text evidence="1">The sequence shown here is derived from an EMBL/GenBank/DDBJ whole genome shotgun (WGS) entry which is preliminary data.</text>
</comment>
<proteinExistence type="predicted"/>
<accession>A0ABX0ZZE4</accession>
<organism evidence="1 2">
    <name type="scientific">Actinacidiphila epipremni</name>
    <dbReference type="NCBI Taxonomy" id="2053013"/>
    <lineage>
        <taxon>Bacteria</taxon>
        <taxon>Bacillati</taxon>
        <taxon>Actinomycetota</taxon>
        <taxon>Actinomycetes</taxon>
        <taxon>Kitasatosporales</taxon>
        <taxon>Streptomycetaceae</taxon>
        <taxon>Actinacidiphila</taxon>
    </lineage>
</organism>